<gene>
    <name evidence="2" type="ORF">Airi01_024670</name>
</gene>
<comment type="caution">
    <text evidence="2">The sequence shown here is derived from an EMBL/GenBank/DDBJ whole genome shotgun (WGS) entry which is preliminary data.</text>
</comment>
<dbReference type="Pfam" id="PF13454">
    <property type="entry name" value="NAD_binding_9"/>
    <property type="match status" value="1"/>
</dbReference>
<dbReference type="PANTHER" id="PTHR40254:SF1">
    <property type="entry name" value="BLR0577 PROTEIN"/>
    <property type="match status" value="1"/>
</dbReference>
<evidence type="ECO:0000259" key="1">
    <source>
        <dbReference type="Pfam" id="PF13454"/>
    </source>
</evidence>
<dbReference type="InterPro" id="IPR038732">
    <property type="entry name" value="HpyO/CreE_NAD-binding"/>
</dbReference>
<feature type="domain" description="FAD-dependent urate hydroxylase HpyO/Asp monooxygenase CreE-like FAD/NAD(P)-binding" evidence="1">
    <location>
        <begin position="9"/>
        <end position="168"/>
    </location>
</feature>
<dbReference type="InterPro" id="IPR036188">
    <property type="entry name" value="FAD/NAD-bd_sf"/>
</dbReference>
<organism evidence="2 3">
    <name type="scientific">Actinoallomurus iriomotensis</name>
    <dbReference type="NCBI Taxonomy" id="478107"/>
    <lineage>
        <taxon>Bacteria</taxon>
        <taxon>Bacillati</taxon>
        <taxon>Actinomycetota</taxon>
        <taxon>Actinomycetes</taxon>
        <taxon>Streptosporangiales</taxon>
        <taxon>Thermomonosporaceae</taxon>
        <taxon>Actinoallomurus</taxon>
    </lineage>
</organism>
<evidence type="ECO:0000313" key="3">
    <source>
        <dbReference type="Proteomes" id="UP001165135"/>
    </source>
</evidence>
<proteinExistence type="predicted"/>
<dbReference type="PANTHER" id="PTHR40254">
    <property type="entry name" value="BLR0577 PROTEIN"/>
    <property type="match status" value="1"/>
</dbReference>
<dbReference type="InterPro" id="IPR052189">
    <property type="entry name" value="L-asp_N-monooxygenase_NS-form"/>
</dbReference>
<name>A0A9W6RHX7_9ACTN</name>
<sequence>MSARPVVLVVVGAGPGGTVLTERLSANAAEFAGDRPVEIHVADPYPPGGGRVWRLDQPDLLWMNSQAADVTMFTDETVRIDGPIRPGPTLCEWGDVEPGRFPTRRLQNAYLSWCFRRVADTPPEPVTVHVHAARVLDVADGAGGAQLVRIEGRAEPIHADAVILAQGHLDVTPGPEHRRLADFAAAHGLTYVPPHYAADTDLGVLRPGEPVVMRGMGLGFIDDMVLLTEGRGGRFTARPDGRLTYHPSGREPILYAGSRRGVPYHSKITYELSGERPPGPRHFTPAVTEELYDRRGPLDLRTDLWPLMARELAWHHYHELFGAHPDRVALSWPEFEARLDAGPAELDALVEEAVPKREDRLDLDRLLDPLAGERFEDAEALQERIRAYVTADVERHADPAHSADLAVFYGLLTVFGVLVDAVNNGRLAARSQAEDVGAWLHGVFGYYASGPPPRRLRELEALSRAGIVRFLGPGITVAAEDGRFRAGGTATPATVDARALVETRLPSASVARTTDPLLRALYDRGEVAEEELTDADGTRYPLGKLAVRDGRLVTATGRTHPRRFALGSWAGRGFAVVGFTRPRTNALPFRLADALARAALKEATGPRA</sequence>
<dbReference type="Proteomes" id="UP001165135">
    <property type="component" value="Unassembled WGS sequence"/>
</dbReference>
<dbReference type="RefSeq" id="WP_285619913.1">
    <property type="nucleotide sequence ID" value="NZ_BSTJ01000002.1"/>
</dbReference>
<dbReference type="SUPFAM" id="SSF51905">
    <property type="entry name" value="FAD/NAD(P)-binding domain"/>
    <property type="match status" value="1"/>
</dbReference>
<reference evidence="2" key="1">
    <citation type="submission" date="2023-03" db="EMBL/GenBank/DDBJ databases">
        <title>Actinoallomurus iriomotensis NBRC 103681.</title>
        <authorList>
            <person name="Ichikawa N."/>
            <person name="Sato H."/>
            <person name="Tonouchi N."/>
        </authorList>
    </citation>
    <scope>NUCLEOTIDE SEQUENCE</scope>
    <source>
        <strain evidence="2">NBRC 103681</strain>
    </source>
</reference>
<evidence type="ECO:0000313" key="2">
    <source>
        <dbReference type="EMBL" id="GLY74200.1"/>
    </source>
</evidence>
<protein>
    <submittedName>
        <fullName evidence="2">Adenylate cyclase</fullName>
    </submittedName>
</protein>
<accession>A0A9W6RHX7</accession>
<dbReference type="AlphaFoldDB" id="A0A9W6RHX7"/>
<dbReference type="EMBL" id="BSTJ01000002">
    <property type="protein sequence ID" value="GLY74200.1"/>
    <property type="molecule type" value="Genomic_DNA"/>
</dbReference>